<dbReference type="EMBL" id="UINC01192138">
    <property type="protein sequence ID" value="SVE07129.1"/>
    <property type="molecule type" value="Genomic_DNA"/>
</dbReference>
<sequence length="150" mass="17058">MNKRFSLLLVLVLPFLWGIGPWDRLPGGVLNGTAVSVAVEDWSFVSQARHCEVETRPEYPHSVTVNCWHVQGQLYIGCMNCEGKVWSSYLSQGKAVRVRIGQRVFPVSMERVIDDGELARSWQARWKKTGRAGPVPESPGHYWLYRVSSR</sequence>
<gene>
    <name evidence="1" type="ORF">METZ01_LOCUS459983</name>
</gene>
<proteinExistence type="predicted"/>
<organism evidence="1">
    <name type="scientific">marine metagenome</name>
    <dbReference type="NCBI Taxonomy" id="408172"/>
    <lineage>
        <taxon>unclassified sequences</taxon>
        <taxon>metagenomes</taxon>
        <taxon>ecological metagenomes</taxon>
    </lineage>
</organism>
<evidence type="ECO:0000313" key="1">
    <source>
        <dbReference type="EMBL" id="SVE07129.1"/>
    </source>
</evidence>
<dbReference type="AlphaFoldDB" id="A0A383AHU9"/>
<reference evidence="1" key="1">
    <citation type="submission" date="2018-05" db="EMBL/GenBank/DDBJ databases">
        <authorList>
            <person name="Lanie J.A."/>
            <person name="Ng W.-L."/>
            <person name="Kazmierczak K.M."/>
            <person name="Andrzejewski T.M."/>
            <person name="Davidsen T.M."/>
            <person name="Wayne K.J."/>
            <person name="Tettelin H."/>
            <person name="Glass J.I."/>
            <person name="Rusch D."/>
            <person name="Podicherti R."/>
            <person name="Tsui H.-C.T."/>
            <person name="Winkler M.E."/>
        </authorList>
    </citation>
    <scope>NUCLEOTIDE SEQUENCE</scope>
</reference>
<accession>A0A383AHU9</accession>
<protein>
    <submittedName>
        <fullName evidence="1">Uncharacterized protein</fullName>
    </submittedName>
</protein>
<name>A0A383AHU9_9ZZZZ</name>